<dbReference type="GO" id="GO:0016787">
    <property type="term" value="F:hydrolase activity"/>
    <property type="evidence" value="ECO:0007669"/>
    <property type="project" value="UniProtKB-KW"/>
</dbReference>
<keyword evidence="2" id="KW-1185">Reference proteome</keyword>
<comment type="caution">
    <text evidence="1">The sequence shown here is derived from an EMBL/GenBank/DDBJ whole genome shotgun (WGS) entry which is preliminary data.</text>
</comment>
<dbReference type="EMBL" id="RQVQ01000077">
    <property type="protein sequence ID" value="RRJ86669.1"/>
    <property type="molecule type" value="Genomic_DNA"/>
</dbReference>
<dbReference type="Gene3D" id="3.40.50.1000">
    <property type="entry name" value="HAD superfamily/HAD-like"/>
    <property type="match status" value="1"/>
</dbReference>
<gene>
    <name evidence="1" type="ORF">EG240_16025</name>
</gene>
<evidence type="ECO:0000313" key="2">
    <source>
        <dbReference type="Proteomes" id="UP000275719"/>
    </source>
</evidence>
<dbReference type="SUPFAM" id="SSF56784">
    <property type="entry name" value="HAD-like"/>
    <property type="match status" value="1"/>
</dbReference>
<dbReference type="Proteomes" id="UP000275719">
    <property type="component" value="Unassembled WGS sequence"/>
</dbReference>
<accession>A0A3P3VZ01</accession>
<keyword evidence="1" id="KW-0378">Hydrolase</keyword>
<sequence length="149" mass="17755">MNISFDLDSTLIPNGNEFETEKDNWKTKIFKVEKLRKGTKEVVTILQNDGHRINIYTTSFRSKRRIRFTFWCYNIKINRIVNQTENKKKLESLKIYSSKFPKAFDFDLHIDDSKGVEIESEKYNFNVLIVEPNDQKWNEKIINKIKTNG</sequence>
<dbReference type="RefSeq" id="WP_125020340.1">
    <property type="nucleotide sequence ID" value="NZ_RQVQ01000077.1"/>
</dbReference>
<dbReference type="InterPro" id="IPR036412">
    <property type="entry name" value="HAD-like_sf"/>
</dbReference>
<proteinExistence type="predicted"/>
<evidence type="ECO:0000313" key="1">
    <source>
        <dbReference type="EMBL" id="RRJ86669.1"/>
    </source>
</evidence>
<organism evidence="1 2">
    <name type="scientific">Paenimyroides tangerinum</name>
    <dbReference type="NCBI Taxonomy" id="2488728"/>
    <lineage>
        <taxon>Bacteria</taxon>
        <taxon>Pseudomonadati</taxon>
        <taxon>Bacteroidota</taxon>
        <taxon>Flavobacteriia</taxon>
        <taxon>Flavobacteriales</taxon>
        <taxon>Flavobacteriaceae</taxon>
        <taxon>Paenimyroides</taxon>
    </lineage>
</organism>
<protein>
    <submittedName>
        <fullName evidence="1">HAD family hydrolase</fullName>
    </submittedName>
</protein>
<dbReference type="OrthoDB" id="5431593at2"/>
<dbReference type="AlphaFoldDB" id="A0A3P3VZ01"/>
<dbReference type="InterPro" id="IPR023214">
    <property type="entry name" value="HAD_sf"/>
</dbReference>
<reference evidence="1 2" key="1">
    <citation type="submission" date="2018-11" db="EMBL/GenBank/DDBJ databases">
        <title>Flavobacterium sp. nov., YIM 102701-2 draft genome.</title>
        <authorList>
            <person name="Li G."/>
            <person name="Jiang Y."/>
        </authorList>
    </citation>
    <scope>NUCLEOTIDE SEQUENCE [LARGE SCALE GENOMIC DNA]</scope>
    <source>
        <strain evidence="1 2">YIM 102701-2</strain>
    </source>
</reference>
<name>A0A3P3VZ01_9FLAO</name>